<accession>A0A0P1EZB7</accession>
<dbReference type="AlphaFoldDB" id="A0A0P1EZB7"/>
<keyword evidence="1" id="KW-0472">Membrane</keyword>
<proteinExistence type="predicted"/>
<feature type="transmembrane region" description="Helical" evidence="1">
    <location>
        <begin position="27"/>
        <end position="44"/>
    </location>
</feature>
<evidence type="ECO:0008006" key="4">
    <source>
        <dbReference type="Google" id="ProtNLM"/>
    </source>
</evidence>
<evidence type="ECO:0000256" key="1">
    <source>
        <dbReference type="SAM" id="Phobius"/>
    </source>
</evidence>
<dbReference type="Proteomes" id="UP000051298">
    <property type="component" value="Unassembled WGS sequence"/>
</dbReference>
<dbReference type="eggNOG" id="COG4649">
    <property type="taxonomic scope" value="Bacteria"/>
</dbReference>
<reference evidence="2 3" key="1">
    <citation type="submission" date="2015-09" db="EMBL/GenBank/DDBJ databases">
        <authorList>
            <consortium name="Swine Surveillance"/>
        </authorList>
    </citation>
    <scope>NUCLEOTIDE SEQUENCE [LARGE SCALE GENOMIC DNA]</scope>
    <source>
        <strain evidence="2 3">CECT 5294</strain>
    </source>
</reference>
<dbReference type="STRING" id="266809.PM03_05645"/>
<sequence>MSNTDSFIEEVTEEVRRDKLFALMRKWGWLAGLIIFGLVGGAAYNEWSKARAQAQAQAFGDAVLAGLAGDANPTLLEELPTADANQELVKTLLLASTGAVDGADRAETAAALQALAETDGLPPLYRQLALLKAQMSGGTGDGARDTRILEELATPGTPFRPLAIEQQALRQLEAGNASGAITLLQQLLEEPGATDTLRRRALQVIVALGGNPTPA</sequence>
<dbReference type="EMBL" id="CYRX01000025">
    <property type="protein sequence ID" value="CUH60369.1"/>
    <property type="molecule type" value="Genomic_DNA"/>
</dbReference>
<protein>
    <recommendedName>
        <fullName evidence="4">Tetratricopeptide repeat-like domain-containing protein</fullName>
    </recommendedName>
</protein>
<keyword evidence="1" id="KW-0812">Transmembrane</keyword>
<organism evidence="2 3">
    <name type="scientific">Thalassobacter stenotrophicus</name>
    <dbReference type="NCBI Taxonomy" id="266809"/>
    <lineage>
        <taxon>Bacteria</taxon>
        <taxon>Pseudomonadati</taxon>
        <taxon>Pseudomonadota</taxon>
        <taxon>Alphaproteobacteria</taxon>
        <taxon>Rhodobacterales</taxon>
        <taxon>Roseobacteraceae</taxon>
        <taxon>Thalassobacter</taxon>
    </lineage>
</organism>
<evidence type="ECO:0000313" key="3">
    <source>
        <dbReference type="Proteomes" id="UP000051298"/>
    </source>
</evidence>
<name>A0A0P1EZB7_9RHOB</name>
<gene>
    <name evidence="2" type="ORF">THS5294_01658</name>
</gene>
<dbReference type="RefSeq" id="WP_058123468.1">
    <property type="nucleotide sequence ID" value="NZ_CYRX01000025.1"/>
</dbReference>
<evidence type="ECO:0000313" key="2">
    <source>
        <dbReference type="EMBL" id="CUH60369.1"/>
    </source>
</evidence>
<keyword evidence="1" id="KW-1133">Transmembrane helix</keyword>